<dbReference type="InterPro" id="IPR036388">
    <property type="entry name" value="WH-like_DNA-bd_sf"/>
</dbReference>
<keyword evidence="3" id="KW-1185">Reference proteome</keyword>
<dbReference type="EMBL" id="BAABAT010000077">
    <property type="protein sequence ID" value="GAA4263688.1"/>
    <property type="molecule type" value="Genomic_DNA"/>
</dbReference>
<dbReference type="Pfam" id="PF12802">
    <property type="entry name" value="MarR_2"/>
    <property type="match status" value="1"/>
</dbReference>
<dbReference type="SMART" id="SM00347">
    <property type="entry name" value="HTH_MARR"/>
    <property type="match status" value="1"/>
</dbReference>
<dbReference type="InterPro" id="IPR000835">
    <property type="entry name" value="HTH_MarR-typ"/>
</dbReference>
<dbReference type="PRINTS" id="PR00598">
    <property type="entry name" value="HTHMARR"/>
</dbReference>
<organism evidence="2 3">
    <name type="scientific">Dactylosporangium darangshiense</name>
    <dbReference type="NCBI Taxonomy" id="579108"/>
    <lineage>
        <taxon>Bacteria</taxon>
        <taxon>Bacillati</taxon>
        <taxon>Actinomycetota</taxon>
        <taxon>Actinomycetes</taxon>
        <taxon>Micromonosporales</taxon>
        <taxon>Micromonosporaceae</taxon>
        <taxon>Dactylosporangium</taxon>
    </lineage>
</organism>
<evidence type="ECO:0000313" key="3">
    <source>
        <dbReference type="Proteomes" id="UP001500620"/>
    </source>
</evidence>
<evidence type="ECO:0000313" key="2">
    <source>
        <dbReference type="EMBL" id="GAA4263688.1"/>
    </source>
</evidence>
<evidence type="ECO:0000259" key="1">
    <source>
        <dbReference type="PROSITE" id="PS50995"/>
    </source>
</evidence>
<dbReference type="PANTHER" id="PTHR33164:SF106">
    <property type="entry name" value="TRANSCRIPTIONAL REGULATORY PROTEIN"/>
    <property type="match status" value="1"/>
</dbReference>
<name>A0ABP8DUM8_9ACTN</name>
<dbReference type="Proteomes" id="UP001500620">
    <property type="component" value="Unassembled WGS sequence"/>
</dbReference>
<protein>
    <recommendedName>
        <fullName evidence="1">HTH marR-type domain-containing protein</fullName>
    </recommendedName>
</protein>
<proteinExistence type="predicted"/>
<dbReference type="SUPFAM" id="SSF46785">
    <property type="entry name" value="Winged helix' DNA-binding domain"/>
    <property type="match status" value="1"/>
</dbReference>
<dbReference type="PROSITE" id="PS50995">
    <property type="entry name" value="HTH_MARR_2"/>
    <property type="match status" value="1"/>
</dbReference>
<sequence length="161" mass="17522">MPAQPERHAAVEDLIDALRRFTVETDVFVEVFARAHGLGRSDLNAIMWISEGTAADRPITVGELAQRISLSPAAATALVDRLESTGHVSRVRDPGNRRRVHVRMNDRAQQLAQAFFIPLGRLMHNAAQDFTDEDIASATNVVRRLCAAVVAARTATSDPAG</sequence>
<dbReference type="Gene3D" id="1.10.10.10">
    <property type="entry name" value="Winged helix-like DNA-binding domain superfamily/Winged helix DNA-binding domain"/>
    <property type="match status" value="1"/>
</dbReference>
<dbReference type="PANTHER" id="PTHR33164">
    <property type="entry name" value="TRANSCRIPTIONAL REGULATOR, MARR FAMILY"/>
    <property type="match status" value="1"/>
</dbReference>
<comment type="caution">
    <text evidence="2">The sequence shown here is derived from an EMBL/GenBank/DDBJ whole genome shotgun (WGS) entry which is preliminary data.</text>
</comment>
<dbReference type="InterPro" id="IPR036390">
    <property type="entry name" value="WH_DNA-bd_sf"/>
</dbReference>
<accession>A0ABP8DUM8</accession>
<gene>
    <name evidence="2" type="ORF">GCM10022255_110500</name>
</gene>
<reference evidence="3" key="1">
    <citation type="journal article" date="2019" name="Int. J. Syst. Evol. Microbiol.">
        <title>The Global Catalogue of Microorganisms (GCM) 10K type strain sequencing project: providing services to taxonomists for standard genome sequencing and annotation.</title>
        <authorList>
            <consortium name="The Broad Institute Genomics Platform"/>
            <consortium name="The Broad Institute Genome Sequencing Center for Infectious Disease"/>
            <person name="Wu L."/>
            <person name="Ma J."/>
        </authorList>
    </citation>
    <scope>NUCLEOTIDE SEQUENCE [LARGE SCALE GENOMIC DNA]</scope>
    <source>
        <strain evidence="3">JCM 17441</strain>
    </source>
</reference>
<dbReference type="InterPro" id="IPR039422">
    <property type="entry name" value="MarR/SlyA-like"/>
</dbReference>
<feature type="domain" description="HTH marR-type" evidence="1">
    <location>
        <begin position="11"/>
        <end position="147"/>
    </location>
</feature>